<sequence>MYVTVDNELYVCGCNKNNELGINNWNKKYVFLAKPMKQPHLAKMNIKTQMVSQGLAATHALIVTGLFIYLYHISFLLLLLLLLLPSFASGDNSKGQAGLGHRKPLQKFKRVKYFDAKTKITYVSAGYGFSAFVDGKKKKKSCPCIKQSTFPFSSLSPLVDWLV</sequence>
<dbReference type="EMBL" id="ASPP01011776">
    <property type="protein sequence ID" value="ETO21288.1"/>
    <property type="molecule type" value="Genomic_DNA"/>
</dbReference>
<evidence type="ECO:0000256" key="1">
    <source>
        <dbReference type="SAM" id="Phobius"/>
    </source>
</evidence>
<comment type="caution">
    <text evidence="2">The sequence shown here is derived from an EMBL/GenBank/DDBJ whole genome shotgun (WGS) entry which is preliminary data.</text>
</comment>
<keyword evidence="1" id="KW-0472">Membrane</keyword>
<organism evidence="2 3">
    <name type="scientific">Reticulomyxa filosa</name>
    <dbReference type="NCBI Taxonomy" id="46433"/>
    <lineage>
        <taxon>Eukaryota</taxon>
        <taxon>Sar</taxon>
        <taxon>Rhizaria</taxon>
        <taxon>Retaria</taxon>
        <taxon>Foraminifera</taxon>
        <taxon>Monothalamids</taxon>
        <taxon>Reticulomyxidae</taxon>
        <taxon>Reticulomyxa</taxon>
    </lineage>
</organism>
<dbReference type="Gene3D" id="2.130.10.30">
    <property type="entry name" value="Regulator of chromosome condensation 1/beta-lactamase-inhibitor protein II"/>
    <property type="match status" value="1"/>
</dbReference>
<evidence type="ECO:0000313" key="3">
    <source>
        <dbReference type="Proteomes" id="UP000023152"/>
    </source>
</evidence>
<accession>X6N5T2</accession>
<gene>
    <name evidence="2" type="ORF">RFI_15914</name>
</gene>
<dbReference type="AlphaFoldDB" id="X6N5T2"/>
<protein>
    <submittedName>
        <fullName evidence="2">Uncharacterized protein</fullName>
    </submittedName>
</protein>
<proteinExistence type="predicted"/>
<name>X6N5T2_RETFI</name>
<dbReference type="InterPro" id="IPR009091">
    <property type="entry name" value="RCC1/BLIP-II"/>
</dbReference>
<reference evidence="2 3" key="1">
    <citation type="journal article" date="2013" name="Curr. Biol.">
        <title>The Genome of the Foraminiferan Reticulomyxa filosa.</title>
        <authorList>
            <person name="Glockner G."/>
            <person name="Hulsmann N."/>
            <person name="Schleicher M."/>
            <person name="Noegel A.A."/>
            <person name="Eichinger L."/>
            <person name="Gallinger C."/>
            <person name="Pawlowski J."/>
            <person name="Sierra R."/>
            <person name="Euteneuer U."/>
            <person name="Pillet L."/>
            <person name="Moustafa A."/>
            <person name="Platzer M."/>
            <person name="Groth M."/>
            <person name="Szafranski K."/>
            <person name="Schliwa M."/>
        </authorList>
    </citation>
    <scope>NUCLEOTIDE SEQUENCE [LARGE SCALE GENOMIC DNA]</scope>
</reference>
<dbReference type="Proteomes" id="UP000023152">
    <property type="component" value="Unassembled WGS sequence"/>
</dbReference>
<evidence type="ECO:0000313" key="2">
    <source>
        <dbReference type="EMBL" id="ETO21288.1"/>
    </source>
</evidence>
<keyword evidence="1" id="KW-1133">Transmembrane helix</keyword>
<feature type="transmembrane region" description="Helical" evidence="1">
    <location>
        <begin position="60"/>
        <end position="84"/>
    </location>
</feature>
<keyword evidence="3" id="KW-1185">Reference proteome</keyword>
<keyword evidence="1" id="KW-0812">Transmembrane</keyword>
<dbReference type="SUPFAM" id="SSF50985">
    <property type="entry name" value="RCC1/BLIP-II"/>
    <property type="match status" value="1"/>
</dbReference>